<dbReference type="Proteomes" id="UP000249046">
    <property type="component" value="Unassembled WGS sequence"/>
</dbReference>
<dbReference type="Gene3D" id="3.10.580.10">
    <property type="entry name" value="CBS-domain"/>
    <property type="match status" value="1"/>
</dbReference>
<dbReference type="InterPro" id="IPR051257">
    <property type="entry name" value="Diverse_CBS-Domain"/>
</dbReference>
<gene>
    <name evidence="4" type="ORF">DI564_14145</name>
</gene>
<feature type="domain" description="CBS" evidence="3">
    <location>
        <begin position="76"/>
        <end position="131"/>
    </location>
</feature>
<dbReference type="PANTHER" id="PTHR43080">
    <property type="entry name" value="CBS DOMAIN-CONTAINING PROTEIN CBSX3, MITOCHONDRIAL"/>
    <property type="match status" value="1"/>
</dbReference>
<dbReference type="InterPro" id="IPR046342">
    <property type="entry name" value="CBS_dom_sf"/>
</dbReference>
<evidence type="ECO:0000256" key="2">
    <source>
        <dbReference type="PROSITE-ProRule" id="PRU00703"/>
    </source>
</evidence>
<dbReference type="SUPFAM" id="SSF54631">
    <property type="entry name" value="CBS-domain pair"/>
    <property type="match status" value="1"/>
</dbReference>
<proteinExistence type="predicted"/>
<dbReference type="SMART" id="SM00116">
    <property type="entry name" value="CBS"/>
    <property type="match status" value="2"/>
</dbReference>
<dbReference type="AlphaFoldDB" id="A0A2W5KAS9"/>
<keyword evidence="4" id="KW-0808">Transferase</keyword>
<evidence type="ECO:0000256" key="1">
    <source>
        <dbReference type="ARBA" id="ARBA00023122"/>
    </source>
</evidence>
<comment type="caution">
    <text evidence="4">The sequence shown here is derived from an EMBL/GenBank/DDBJ whole genome shotgun (WGS) entry which is preliminary data.</text>
</comment>
<keyword evidence="1 2" id="KW-0129">CBS domain</keyword>
<dbReference type="EMBL" id="QFPO01000014">
    <property type="protein sequence ID" value="PZQ12095.1"/>
    <property type="molecule type" value="Genomic_DNA"/>
</dbReference>
<dbReference type="GO" id="GO:0016301">
    <property type="term" value="F:kinase activity"/>
    <property type="evidence" value="ECO:0007669"/>
    <property type="project" value="UniProtKB-KW"/>
</dbReference>
<dbReference type="InterPro" id="IPR000644">
    <property type="entry name" value="CBS_dom"/>
</dbReference>
<dbReference type="PANTHER" id="PTHR43080:SF2">
    <property type="entry name" value="CBS DOMAIN-CONTAINING PROTEIN"/>
    <property type="match status" value="1"/>
</dbReference>
<reference evidence="4 5" key="1">
    <citation type="submission" date="2017-08" db="EMBL/GenBank/DDBJ databases">
        <title>Infants hospitalized years apart are colonized by the same room-sourced microbial strains.</title>
        <authorList>
            <person name="Brooks B."/>
            <person name="Olm M.R."/>
            <person name="Firek B.A."/>
            <person name="Baker R."/>
            <person name="Thomas B.C."/>
            <person name="Morowitz M.J."/>
            <person name="Banfield J.F."/>
        </authorList>
    </citation>
    <scope>NUCLEOTIDE SEQUENCE [LARGE SCALE GENOMIC DNA]</scope>
    <source>
        <strain evidence="4">S2_005_003_R2_42</strain>
    </source>
</reference>
<dbReference type="CDD" id="cd04623">
    <property type="entry name" value="CBS_pair_bac_euk"/>
    <property type="match status" value="1"/>
</dbReference>
<keyword evidence="4" id="KW-0418">Kinase</keyword>
<sequence length="142" mass="15063">MILVRQLLNDKGDAIYSTAPDAPVLEAIRTMAERNVGALLVLDGGALVGIVSERDYTRKVILMGRSSADTPVSAIMSAPAITVSSSDTVDHCMQVCTRSHVRHLPVVDGGAILGVLSIGDLVKAVISEQAEEIEHLQRYIAG</sequence>
<dbReference type="Pfam" id="PF00571">
    <property type="entry name" value="CBS"/>
    <property type="match status" value="2"/>
</dbReference>
<evidence type="ECO:0000313" key="4">
    <source>
        <dbReference type="EMBL" id="PZQ12095.1"/>
    </source>
</evidence>
<evidence type="ECO:0000313" key="5">
    <source>
        <dbReference type="Proteomes" id="UP000249046"/>
    </source>
</evidence>
<accession>A0A2W5KAS9</accession>
<organism evidence="4 5">
    <name type="scientific">Rhodanobacter denitrificans</name>
    <dbReference type="NCBI Taxonomy" id="666685"/>
    <lineage>
        <taxon>Bacteria</taxon>
        <taxon>Pseudomonadati</taxon>
        <taxon>Pseudomonadota</taxon>
        <taxon>Gammaproteobacteria</taxon>
        <taxon>Lysobacterales</taxon>
        <taxon>Rhodanobacteraceae</taxon>
        <taxon>Rhodanobacter</taxon>
    </lineage>
</organism>
<protein>
    <submittedName>
        <fullName evidence="4">Histidine kinase</fullName>
    </submittedName>
</protein>
<dbReference type="InterPro" id="IPR044725">
    <property type="entry name" value="CBSX3_CBS_dom"/>
</dbReference>
<dbReference type="PROSITE" id="PS51371">
    <property type="entry name" value="CBS"/>
    <property type="match status" value="2"/>
</dbReference>
<evidence type="ECO:0000259" key="3">
    <source>
        <dbReference type="PROSITE" id="PS51371"/>
    </source>
</evidence>
<name>A0A2W5KAS9_9GAMM</name>
<feature type="domain" description="CBS" evidence="3">
    <location>
        <begin position="9"/>
        <end position="67"/>
    </location>
</feature>